<evidence type="ECO:0000313" key="7">
    <source>
        <dbReference type="EMBL" id="MET4759425.1"/>
    </source>
</evidence>
<evidence type="ECO:0000256" key="1">
    <source>
        <dbReference type="ARBA" id="ARBA00004383"/>
    </source>
</evidence>
<dbReference type="CDD" id="cd03010">
    <property type="entry name" value="TlpA_like_DsbE"/>
    <property type="match status" value="1"/>
</dbReference>
<comment type="similarity">
    <text evidence="2">Belongs to the thioredoxin family. DsbE subfamily.</text>
</comment>
<dbReference type="InterPro" id="IPR050553">
    <property type="entry name" value="Thioredoxin_ResA/DsbE_sf"/>
</dbReference>
<gene>
    <name evidence="7" type="ORF">V5J35_004617</name>
</gene>
<dbReference type="InterPro" id="IPR017937">
    <property type="entry name" value="Thioredoxin_CS"/>
</dbReference>
<evidence type="ECO:0000259" key="6">
    <source>
        <dbReference type="PROSITE" id="PS51352"/>
    </source>
</evidence>
<evidence type="ECO:0000256" key="2">
    <source>
        <dbReference type="ARBA" id="ARBA00007758"/>
    </source>
</evidence>
<sequence length="179" mass="20379">MKRWTLFLPLGFFLILCTLLLAGLFMEDKTVLRSVLLNRPLPEFSLPVLEEERQVTQDEMKGQVYLLNVWGSWCPACKAEHSQLVNIASDGFSIVGINYKDSPELALNWLSHSGSPYLYNIQDTDGRLGLDLGVYGSPETFLIDQEGVIRYKHVGILDGKVWNEKVKPLYEMLEEEAKL</sequence>
<evidence type="ECO:0000256" key="4">
    <source>
        <dbReference type="ARBA" id="ARBA00023157"/>
    </source>
</evidence>
<dbReference type="Proteomes" id="UP001549366">
    <property type="component" value="Unassembled WGS sequence"/>
</dbReference>
<proteinExistence type="inferred from homology"/>
<dbReference type="RefSeq" id="WP_354009410.1">
    <property type="nucleotide sequence ID" value="NZ_JBEWTA010000001.1"/>
</dbReference>
<dbReference type="InterPro" id="IPR013766">
    <property type="entry name" value="Thioredoxin_domain"/>
</dbReference>
<keyword evidence="5" id="KW-0676">Redox-active center</keyword>
<accession>A0ABV2SNU2</accession>
<dbReference type="NCBIfam" id="TIGR00385">
    <property type="entry name" value="dsbE"/>
    <property type="match status" value="1"/>
</dbReference>
<evidence type="ECO:0000256" key="3">
    <source>
        <dbReference type="ARBA" id="ARBA00022748"/>
    </source>
</evidence>
<dbReference type="PANTHER" id="PTHR42852">
    <property type="entry name" value="THIOL:DISULFIDE INTERCHANGE PROTEIN DSBE"/>
    <property type="match status" value="1"/>
</dbReference>
<dbReference type="SUPFAM" id="SSF52833">
    <property type="entry name" value="Thioredoxin-like"/>
    <property type="match status" value="1"/>
</dbReference>
<dbReference type="PROSITE" id="PS51352">
    <property type="entry name" value="THIOREDOXIN_2"/>
    <property type="match status" value="1"/>
</dbReference>
<evidence type="ECO:0000256" key="5">
    <source>
        <dbReference type="ARBA" id="ARBA00023284"/>
    </source>
</evidence>
<comment type="subcellular location">
    <subcellularLocation>
        <location evidence="1">Cell inner membrane</location>
        <topology evidence="1">Single-pass membrane protein</topology>
        <orientation evidence="1">Periplasmic side</orientation>
    </subcellularLocation>
</comment>
<dbReference type="InterPro" id="IPR036249">
    <property type="entry name" value="Thioredoxin-like_sf"/>
</dbReference>
<comment type="caution">
    <text evidence="7">The sequence shown here is derived from an EMBL/GenBank/DDBJ whole genome shotgun (WGS) entry which is preliminary data.</text>
</comment>
<evidence type="ECO:0000313" key="8">
    <source>
        <dbReference type="Proteomes" id="UP001549366"/>
    </source>
</evidence>
<protein>
    <submittedName>
        <fullName evidence="7">Cytochrome c biogenesis protein CcmG/thiol:disulfide interchange protein DsbE</fullName>
    </submittedName>
</protein>
<dbReference type="InterPro" id="IPR004799">
    <property type="entry name" value="Periplasmic_diS_OxRdtase_DsbE"/>
</dbReference>
<feature type="domain" description="Thioredoxin" evidence="6">
    <location>
        <begin position="35"/>
        <end position="178"/>
    </location>
</feature>
<keyword evidence="8" id="KW-1185">Reference proteome</keyword>
<name>A0ABV2SNU2_9GAMM</name>
<keyword evidence="3" id="KW-0201">Cytochrome c-type biogenesis</keyword>
<dbReference type="Gene3D" id="3.40.30.10">
    <property type="entry name" value="Glutaredoxin"/>
    <property type="match status" value="1"/>
</dbReference>
<reference evidence="7 8" key="1">
    <citation type="submission" date="2024-06" db="EMBL/GenBank/DDBJ databases">
        <title>Genomic Encyclopedia of Type Strains, Phase V (KMG-V): Genome sequencing to study the core and pangenomes of soil and plant-associated prokaryotes.</title>
        <authorList>
            <person name="Whitman W."/>
        </authorList>
    </citation>
    <scope>NUCLEOTIDE SEQUENCE [LARGE SCALE GENOMIC DNA]</scope>
    <source>
        <strain evidence="7 8">NE40</strain>
    </source>
</reference>
<organism evidence="7 8">
    <name type="scientific">Endozoicomonas lisbonensis</name>
    <dbReference type="NCBI Taxonomy" id="3120522"/>
    <lineage>
        <taxon>Bacteria</taxon>
        <taxon>Pseudomonadati</taxon>
        <taxon>Pseudomonadota</taxon>
        <taxon>Gammaproteobacteria</taxon>
        <taxon>Oceanospirillales</taxon>
        <taxon>Endozoicomonadaceae</taxon>
        <taxon>Endozoicomonas</taxon>
    </lineage>
</organism>
<dbReference type="PROSITE" id="PS00194">
    <property type="entry name" value="THIOREDOXIN_1"/>
    <property type="match status" value="1"/>
</dbReference>
<dbReference type="EMBL" id="JBEWTB010000002">
    <property type="protein sequence ID" value="MET4759425.1"/>
    <property type="molecule type" value="Genomic_DNA"/>
</dbReference>
<dbReference type="Pfam" id="PF08534">
    <property type="entry name" value="Redoxin"/>
    <property type="match status" value="1"/>
</dbReference>
<dbReference type="PANTHER" id="PTHR42852:SF6">
    <property type="entry name" value="THIOL:DISULFIDE INTERCHANGE PROTEIN DSBE"/>
    <property type="match status" value="1"/>
</dbReference>
<keyword evidence="4" id="KW-1015">Disulfide bond</keyword>
<dbReference type="InterPro" id="IPR013740">
    <property type="entry name" value="Redoxin"/>
</dbReference>